<accession>A0A3E5EYP4</accession>
<organism evidence="1 2">
    <name type="scientific">Bacteroides uniformis</name>
    <dbReference type="NCBI Taxonomy" id="820"/>
    <lineage>
        <taxon>Bacteria</taxon>
        <taxon>Pseudomonadati</taxon>
        <taxon>Bacteroidota</taxon>
        <taxon>Bacteroidia</taxon>
        <taxon>Bacteroidales</taxon>
        <taxon>Bacteroidaceae</taxon>
        <taxon>Bacteroides</taxon>
    </lineage>
</organism>
<dbReference type="AlphaFoldDB" id="A0A3E5EYP4"/>
<reference evidence="1 2" key="1">
    <citation type="submission" date="2018-08" db="EMBL/GenBank/DDBJ databases">
        <title>A genome reference for cultivated species of the human gut microbiota.</title>
        <authorList>
            <person name="Zou Y."/>
            <person name="Xue W."/>
            <person name="Luo G."/>
        </authorList>
    </citation>
    <scope>NUCLEOTIDE SEQUENCE [LARGE SCALE GENOMIC DNA]</scope>
    <source>
        <strain evidence="1 2">OM03-4</strain>
    </source>
</reference>
<sequence>MIRLVVYGMCDFGELPIRFEWSYQSAILAIIFLANSKSEFRAYMPTSNFYTAMKLQLKEADTS</sequence>
<comment type="caution">
    <text evidence="1">The sequence shown here is derived from an EMBL/GenBank/DDBJ whole genome shotgun (WGS) entry which is preliminary data.</text>
</comment>
<dbReference type="EMBL" id="QSVA01000008">
    <property type="protein sequence ID" value="RGN94076.1"/>
    <property type="molecule type" value="Genomic_DNA"/>
</dbReference>
<evidence type="ECO:0000313" key="1">
    <source>
        <dbReference type="EMBL" id="RGN94076.1"/>
    </source>
</evidence>
<evidence type="ECO:0000313" key="2">
    <source>
        <dbReference type="Proteomes" id="UP000260759"/>
    </source>
</evidence>
<dbReference type="Proteomes" id="UP000260759">
    <property type="component" value="Unassembled WGS sequence"/>
</dbReference>
<name>A0A3E5EYP4_BACUN</name>
<protein>
    <submittedName>
        <fullName evidence="1">Uncharacterized protein</fullName>
    </submittedName>
</protein>
<gene>
    <name evidence="1" type="ORF">DXB37_10700</name>
</gene>
<proteinExistence type="predicted"/>